<feature type="compositionally biased region" description="Low complexity" evidence="2">
    <location>
        <begin position="658"/>
        <end position="672"/>
    </location>
</feature>
<feature type="compositionally biased region" description="Polar residues" evidence="2">
    <location>
        <begin position="609"/>
        <end position="619"/>
    </location>
</feature>
<protein>
    <submittedName>
        <fullName evidence="3">Uncharacterized protein</fullName>
    </submittedName>
</protein>
<dbReference type="Proteomes" id="UP001221757">
    <property type="component" value="Unassembled WGS sequence"/>
</dbReference>
<dbReference type="PANTHER" id="PTHR45615">
    <property type="entry name" value="MYOSIN HEAVY CHAIN, NON-MUSCLE"/>
    <property type="match status" value="1"/>
</dbReference>
<feature type="compositionally biased region" description="Polar residues" evidence="2">
    <location>
        <begin position="566"/>
        <end position="577"/>
    </location>
</feature>
<feature type="compositionally biased region" description="Low complexity" evidence="2">
    <location>
        <begin position="796"/>
        <end position="830"/>
    </location>
</feature>
<feature type="region of interest" description="Disordered" evidence="2">
    <location>
        <begin position="547"/>
        <end position="850"/>
    </location>
</feature>
<dbReference type="AlphaFoldDB" id="A0AAD7DG19"/>
<sequence>MREATTAAPTTETTRSSAIYRSADQLCALIEAEIAHAIQPYKDDLEYLSQQLHAAQDKNTRLVQDTSILVTQATADAARKLSALKNTLDKHGFGVAAEGGRLSLCFVGEPAARIADIDEQVKRLAPNPAAYKPISPGSVVDVLVHTLKECTKRVDEAQNGRSSAVEERDELDRALAQRKAEWDAERTQLESTFQEERDKAVHELNSFRSEAQTLNVRLLSARTESNMWKAKSENMETERDSLKTAIETNDGVQAELDVWKAKFLAVEGDIKAATDESNGKLRSLQAQADGWKVKFLAAMAVVKAATDDKSAADAEVEAWKGRALDAGNALEAEKTRMTGYLDASRAELAQWESKAASWQTERTRHKTQAARNAALITQLQATSTNLEGQLRDAETERSQLKATLQAGETQYVALQNELEEAKKLHAALQTDNVQAHARCTALQTKFEETKNAYAECTELRNELEETKKLQTSLQADNAAAHAKHTALENQLEQTKKLQAALQADNAQAQTKYTALQNEFEEAKKKPAAPSSQSKLPPSMFIPRAQARPALDKSPSQAPSPRLPASAHTSPMASRSFCSPNPTPTPSASTPAAPSDQSQSPDMARRGAPTTGQHSSSQRKAQPRAPPALSSSSSSTREVLRDAPSITRAVRSEPDTPARRPASASTSSGAAPSIEAPRGRDARIPAPSTPRPARASPAHWRHPAPRTAGVLRVRVHARLQTPRPRPAIQRSVSTPTPTPKPAPAPDASLKRSAPSPLLGARAKVPRTDSLTLAPTSRTTRFTKPPTPIVAPVRTPRAASTIADTSTSTSRSAPPSAASESTVTSSTSTGAPRTLRSRSTAARQAAKSKAPG</sequence>
<accession>A0AAD7DG19</accession>
<gene>
    <name evidence="3" type="ORF">B0H17DRAFT_636797</name>
</gene>
<dbReference type="SUPFAM" id="SSF90257">
    <property type="entry name" value="Myosin rod fragments"/>
    <property type="match status" value="1"/>
</dbReference>
<evidence type="ECO:0000313" key="3">
    <source>
        <dbReference type="EMBL" id="KAJ7689405.1"/>
    </source>
</evidence>
<reference evidence="3" key="1">
    <citation type="submission" date="2023-03" db="EMBL/GenBank/DDBJ databases">
        <title>Massive genome expansion in bonnet fungi (Mycena s.s.) driven by repeated elements and novel gene families across ecological guilds.</title>
        <authorList>
            <consortium name="Lawrence Berkeley National Laboratory"/>
            <person name="Harder C.B."/>
            <person name="Miyauchi S."/>
            <person name="Viragh M."/>
            <person name="Kuo A."/>
            <person name="Thoen E."/>
            <person name="Andreopoulos B."/>
            <person name="Lu D."/>
            <person name="Skrede I."/>
            <person name="Drula E."/>
            <person name="Henrissat B."/>
            <person name="Morin E."/>
            <person name="Kohler A."/>
            <person name="Barry K."/>
            <person name="LaButti K."/>
            <person name="Morin E."/>
            <person name="Salamov A."/>
            <person name="Lipzen A."/>
            <person name="Mereny Z."/>
            <person name="Hegedus B."/>
            <person name="Baldrian P."/>
            <person name="Stursova M."/>
            <person name="Weitz H."/>
            <person name="Taylor A."/>
            <person name="Grigoriev I.V."/>
            <person name="Nagy L.G."/>
            <person name="Martin F."/>
            <person name="Kauserud H."/>
        </authorList>
    </citation>
    <scope>NUCLEOTIDE SEQUENCE</scope>
    <source>
        <strain evidence="3">CBHHK067</strain>
    </source>
</reference>
<name>A0AAD7DG19_MYCRO</name>
<dbReference type="EMBL" id="JARKIE010000072">
    <property type="protein sequence ID" value="KAJ7689405.1"/>
    <property type="molecule type" value="Genomic_DNA"/>
</dbReference>
<feature type="compositionally biased region" description="Polar residues" evidence="2">
    <location>
        <begin position="767"/>
        <end position="780"/>
    </location>
</feature>
<feature type="compositionally biased region" description="Low complexity" evidence="2">
    <location>
        <begin position="585"/>
        <end position="601"/>
    </location>
</feature>
<dbReference type="PANTHER" id="PTHR45615:SF80">
    <property type="entry name" value="GRIP DOMAIN-CONTAINING PROTEIN"/>
    <property type="match status" value="1"/>
</dbReference>
<feature type="coiled-coil region" evidence="1">
    <location>
        <begin position="341"/>
        <end position="525"/>
    </location>
</feature>
<evidence type="ECO:0000256" key="1">
    <source>
        <dbReference type="SAM" id="Coils"/>
    </source>
</evidence>
<proteinExistence type="predicted"/>
<organism evidence="3 4">
    <name type="scientific">Mycena rosella</name>
    <name type="common">Pink bonnet</name>
    <name type="synonym">Agaricus rosellus</name>
    <dbReference type="NCBI Taxonomy" id="1033263"/>
    <lineage>
        <taxon>Eukaryota</taxon>
        <taxon>Fungi</taxon>
        <taxon>Dikarya</taxon>
        <taxon>Basidiomycota</taxon>
        <taxon>Agaricomycotina</taxon>
        <taxon>Agaricomycetes</taxon>
        <taxon>Agaricomycetidae</taxon>
        <taxon>Agaricales</taxon>
        <taxon>Marasmiineae</taxon>
        <taxon>Mycenaceae</taxon>
        <taxon>Mycena</taxon>
    </lineage>
</organism>
<comment type="caution">
    <text evidence="3">The sequence shown here is derived from an EMBL/GenBank/DDBJ whole genome shotgun (WGS) entry which is preliminary data.</text>
</comment>
<evidence type="ECO:0000256" key="2">
    <source>
        <dbReference type="SAM" id="MobiDB-lite"/>
    </source>
</evidence>
<evidence type="ECO:0000313" key="4">
    <source>
        <dbReference type="Proteomes" id="UP001221757"/>
    </source>
</evidence>
<keyword evidence="1" id="KW-0175">Coiled coil</keyword>
<keyword evidence="4" id="KW-1185">Reference proteome</keyword>